<dbReference type="EMBL" id="JALBUU010000052">
    <property type="protein sequence ID" value="MCI0755736.1"/>
    <property type="molecule type" value="Genomic_DNA"/>
</dbReference>
<sequence length="879" mass="94685">MPDAASLGAGKDFVSLLLSAGITDHLKEADVANGLIGRVAGELGVPAVIIRPVYYWLLIPAVRKIEEGLSDVALDAAIGRVQALVESRVGAATLGRLLPVLSRHIARIAEDRAQRRHDECALATHGIPNAGRLSADAIRSALARAERTIDAAFRDELREQLQRLRELAEVQPPLDLLIAPAPALNDPYRLAYTARLTHFRGREQELSTLRDFAMGDAGFIWWSVGGAGGTGKSRLALEAMLALGPTWEAGFLTRAGQDFAWHTWRPLYPTFVAVDYAAQRAAETARIIEMLAKRAADDELGWPVRLLLIDREAEPALGVHWSERLLATHARPTRFRDPLRLSGLPAEDLAAIAADIAGVDRAAEAVALQKGVDPEGRPLFACIAADSVRSATEGAAPADTLELLRGFLQRTSDQFWAPLGVSEAELDLTLLATMTGELPLADVADPVLAHLALPRPDRAMASRLIAMAGQHRSDPAVAPMVAPVQPSLAGEAFVLDRLKEARQLGQDPQPLIRAAWMLDPRVAAGFAMRVLEDLPTHPSALLPLEVPAMELDPEALDEWCGVLAIRSGTLAKAGNTSEANQWFERLLAAAVDTRLQRAFLHAARAGNVLVRTLGRSDIQAAGMVLARLLQALNTAQSTAAQHEYDIAKPLVERRWKGFAIARLIEGIGGVEIKRNAWAAAVSSALISFLEQSEGLPPLQKAQCAPLWRSLANVAEALIPETPDGQERSVGEVLMWNAVHLLKAAAHRIELEAHLGILSGLKLLKAAEDAADGQSWAQVAELASKAFDAFEEVNVPDQQAGSVLISVLCMLEGAAASDHAFTVKPLLARLVNCAEGSLTAELIDQKFADADDPQLLTALRTIAEAQRPRRASRHKPNRHS</sequence>
<comment type="caution">
    <text evidence="1">The sequence shown here is derived from an EMBL/GenBank/DDBJ whole genome shotgun (WGS) entry which is preliminary data.</text>
</comment>
<gene>
    <name evidence="1" type="ORF">MON41_18860</name>
</gene>
<name>A0ABS9W8X4_9PROT</name>
<evidence type="ECO:0000313" key="2">
    <source>
        <dbReference type="Proteomes" id="UP001201985"/>
    </source>
</evidence>
<dbReference type="Proteomes" id="UP001201985">
    <property type="component" value="Unassembled WGS sequence"/>
</dbReference>
<evidence type="ECO:0008006" key="3">
    <source>
        <dbReference type="Google" id="ProtNLM"/>
    </source>
</evidence>
<dbReference type="RefSeq" id="WP_241793591.1">
    <property type="nucleotide sequence ID" value="NZ_JALBUU010000052.1"/>
</dbReference>
<proteinExistence type="predicted"/>
<organism evidence="1 2">
    <name type="scientific">Teichococcus vastitatis</name>
    <dbReference type="NCBI Taxonomy" id="2307076"/>
    <lineage>
        <taxon>Bacteria</taxon>
        <taxon>Pseudomonadati</taxon>
        <taxon>Pseudomonadota</taxon>
        <taxon>Alphaproteobacteria</taxon>
        <taxon>Acetobacterales</taxon>
        <taxon>Roseomonadaceae</taxon>
        <taxon>Roseomonas</taxon>
    </lineage>
</organism>
<reference evidence="1 2" key="1">
    <citation type="submission" date="2022-03" db="EMBL/GenBank/DDBJ databases">
        <title>Complete genome analysis of Roseomonas KG 17.1 : a prolific producer of plant growth promoters.</title>
        <authorList>
            <person name="Saadouli I."/>
            <person name="Najjari A."/>
            <person name="Mosbah A."/>
            <person name="Ouzari H.I."/>
        </authorList>
    </citation>
    <scope>NUCLEOTIDE SEQUENCE [LARGE SCALE GENOMIC DNA]</scope>
    <source>
        <strain evidence="1 2">KG17-1</strain>
    </source>
</reference>
<keyword evidence="2" id="KW-1185">Reference proteome</keyword>
<evidence type="ECO:0000313" key="1">
    <source>
        <dbReference type="EMBL" id="MCI0755736.1"/>
    </source>
</evidence>
<accession>A0ABS9W8X4</accession>
<protein>
    <recommendedName>
        <fullName evidence="3">ATP-binding protein</fullName>
    </recommendedName>
</protein>